<comment type="caution">
    <text evidence="1">The sequence shown here is derived from an EMBL/GenBank/DDBJ whole genome shotgun (WGS) entry which is preliminary data.</text>
</comment>
<keyword evidence="2" id="KW-1185">Reference proteome</keyword>
<dbReference type="EMBL" id="JASJQH010007938">
    <property type="protein sequence ID" value="KAK9696652.1"/>
    <property type="molecule type" value="Genomic_DNA"/>
</dbReference>
<accession>A0ABR2VSU2</accession>
<gene>
    <name evidence="1" type="ORF">K7432_012350</name>
</gene>
<evidence type="ECO:0000313" key="2">
    <source>
        <dbReference type="Proteomes" id="UP001479436"/>
    </source>
</evidence>
<sequence length="96" mass="10765">MEDGKVYPVDDHKAVSIWFAPGQQLTSYDKSLFDGCFDSEGTEKIEALSKITHKMLDKLVGDKPMWYGYMVGVDRSKLGNGYASKVIRNVTKLADE</sequence>
<dbReference type="Proteomes" id="UP001479436">
    <property type="component" value="Unassembled WGS sequence"/>
</dbReference>
<dbReference type="Gene3D" id="3.40.630.30">
    <property type="match status" value="1"/>
</dbReference>
<reference evidence="1 2" key="1">
    <citation type="submission" date="2023-04" db="EMBL/GenBank/DDBJ databases">
        <title>Genome of Basidiobolus ranarum AG-B5.</title>
        <authorList>
            <person name="Stajich J.E."/>
            <person name="Carter-House D."/>
            <person name="Gryganskyi A."/>
        </authorList>
    </citation>
    <scope>NUCLEOTIDE SEQUENCE [LARGE SCALE GENOMIC DNA]</scope>
    <source>
        <strain evidence="1 2">AG-B5</strain>
    </source>
</reference>
<name>A0ABR2VSU2_9FUNG</name>
<evidence type="ECO:0000313" key="1">
    <source>
        <dbReference type="EMBL" id="KAK9696652.1"/>
    </source>
</evidence>
<proteinExistence type="predicted"/>
<protein>
    <submittedName>
        <fullName evidence="1">Uncharacterized protein</fullName>
    </submittedName>
</protein>
<organism evidence="1 2">
    <name type="scientific">Basidiobolus ranarum</name>
    <dbReference type="NCBI Taxonomy" id="34480"/>
    <lineage>
        <taxon>Eukaryota</taxon>
        <taxon>Fungi</taxon>
        <taxon>Fungi incertae sedis</taxon>
        <taxon>Zoopagomycota</taxon>
        <taxon>Entomophthoromycotina</taxon>
        <taxon>Basidiobolomycetes</taxon>
        <taxon>Basidiobolales</taxon>
        <taxon>Basidiobolaceae</taxon>
        <taxon>Basidiobolus</taxon>
    </lineage>
</organism>